<gene>
    <name evidence="1" type="ORF">AXI58_03440</name>
</gene>
<evidence type="ECO:0000313" key="1">
    <source>
        <dbReference type="EMBL" id="KXZ15324.1"/>
    </source>
</evidence>
<dbReference type="OrthoDB" id="9875028at2"/>
<dbReference type="RefSeq" id="WP_061522976.1">
    <property type="nucleotide sequence ID" value="NZ_JARLZY010000006.1"/>
</dbReference>
<organism evidence="1 2">
    <name type="scientific">Bacillus nakamurai</name>
    <dbReference type="NCBI Taxonomy" id="1793963"/>
    <lineage>
        <taxon>Bacteria</taxon>
        <taxon>Bacillati</taxon>
        <taxon>Bacillota</taxon>
        <taxon>Bacilli</taxon>
        <taxon>Bacillales</taxon>
        <taxon>Bacillaceae</taxon>
        <taxon>Bacillus</taxon>
    </lineage>
</organism>
<accession>A0A150F5T1</accession>
<reference evidence="2" key="1">
    <citation type="submission" date="2016-02" db="EMBL/GenBank/DDBJ databases">
        <authorList>
            <person name="Dunlap C."/>
        </authorList>
    </citation>
    <scope>NUCLEOTIDE SEQUENCE [LARGE SCALE GENOMIC DNA]</scope>
    <source>
        <strain evidence="2">NRRL B-41092</strain>
    </source>
</reference>
<protein>
    <submittedName>
        <fullName evidence="1">Uncharacterized protein</fullName>
    </submittedName>
</protein>
<dbReference type="STRING" id="1793963.AXI58_03440"/>
<dbReference type="Proteomes" id="UP000075430">
    <property type="component" value="Unassembled WGS sequence"/>
</dbReference>
<dbReference type="AlphaFoldDB" id="A0A150F5T1"/>
<keyword evidence="2" id="KW-1185">Reference proteome</keyword>
<name>A0A150F5T1_9BACI</name>
<evidence type="ECO:0000313" key="2">
    <source>
        <dbReference type="Proteomes" id="UP000075430"/>
    </source>
</evidence>
<dbReference type="EMBL" id="LSBA01000036">
    <property type="protein sequence ID" value="KXZ15324.1"/>
    <property type="molecule type" value="Genomic_DNA"/>
</dbReference>
<sequence length="102" mass="11723">MNTSNSVSPEITNIWPEDEKSRDLIAILNEYGPLFIFPKNAADNRGEKVEIIERAKSISGKVLMEFTQNGTDYCIQWCRASEQEIIKVRQRELKKMEEAACN</sequence>
<proteinExistence type="predicted"/>
<comment type="caution">
    <text evidence="1">The sequence shown here is derived from an EMBL/GenBank/DDBJ whole genome shotgun (WGS) entry which is preliminary data.</text>
</comment>